<dbReference type="Gene3D" id="3.40.50.2300">
    <property type="match status" value="2"/>
</dbReference>
<sequence>MDMGIEPGSRRKPSGAAGRTGLAEVAAEAGVSPSTVSHALNGTRSVRAETRERVVRAAERLGYARDRVVGARARRQTAVVALVVDGIAATPFAGRIIQGAQEAARERGTLLMVVDSGGDRDVEQGHLRSLAERGVDGILIARGSHQEIERPAAVGEIPVVLIDAVPAPGWVVPAVAPDEHGIAAAAIEHLLGAGHRRLAFITAADDTPATRGRHAGFRSAVEWAGLYDMHASVERTTPDAVGGRRMGRRLLDHPFGERPTAIFCFNDQVAMGVYQAAEALGLEVPRDCSVVGVDDLEVVAAALEPGLTTMALPHREMGRWAMTALLERIAGGAADVPGPVLLAGELVVRRSVAPPRRRLGWLSRG</sequence>
<dbReference type="RefSeq" id="WP_232497825.1">
    <property type="nucleotide sequence ID" value="NZ_BAAANH010000004.1"/>
</dbReference>
<dbReference type="SMART" id="SM00354">
    <property type="entry name" value="HTH_LACI"/>
    <property type="match status" value="1"/>
</dbReference>
<evidence type="ECO:0000256" key="2">
    <source>
        <dbReference type="ARBA" id="ARBA00023015"/>
    </source>
</evidence>
<feature type="domain" description="HTH lacI-type" evidence="6">
    <location>
        <begin position="20"/>
        <end position="74"/>
    </location>
</feature>
<keyword evidence="3 7" id="KW-0238">DNA-binding</keyword>
<dbReference type="Pfam" id="PF00356">
    <property type="entry name" value="LacI"/>
    <property type="match status" value="1"/>
</dbReference>
<dbReference type="Gene3D" id="1.10.260.40">
    <property type="entry name" value="lambda repressor-like DNA-binding domains"/>
    <property type="match status" value="1"/>
</dbReference>
<dbReference type="Pfam" id="PF13377">
    <property type="entry name" value="Peripla_BP_3"/>
    <property type="match status" value="1"/>
</dbReference>
<evidence type="ECO:0000259" key="6">
    <source>
        <dbReference type="PROSITE" id="PS50932"/>
    </source>
</evidence>
<keyword evidence="8" id="KW-1185">Reference proteome</keyword>
<dbReference type="InterPro" id="IPR010982">
    <property type="entry name" value="Lambda_DNA-bd_dom_sf"/>
</dbReference>
<dbReference type="EMBL" id="BAAANH010000004">
    <property type="protein sequence ID" value="GAA1760662.1"/>
    <property type="molecule type" value="Genomic_DNA"/>
</dbReference>
<keyword evidence="4" id="KW-0804">Transcription</keyword>
<dbReference type="PROSITE" id="PS00356">
    <property type="entry name" value="HTH_LACI_1"/>
    <property type="match status" value="1"/>
</dbReference>
<gene>
    <name evidence="7" type="ORF">GCM10009747_19640</name>
</gene>
<evidence type="ECO:0000313" key="7">
    <source>
        <dbReference type="EMBL" id="GAA1760662.1"/>
    </source>
</evidence>
<dbReference type="CDD" id="cd01392">
    <property type="entry name" value="HTH_LacI"/>
    <property type="match status" value="1"/>
</dbReference>
<dbReference type="InterPro" id="IPR046335">
    <property type="entry name" value="LacI/GalR-like_sensor"/>
</dbReference>
<comment type="caution">
    <text evidence="7">The sequence shown here is derived from an EMBL/GenBank/DDBJ whole genome shotgun (WGS) entry which is preliminary data.</text>
</comment>
<dbReference type="InterPro" id="IPR028082">
    <property type="entry name" value="Peripla_BP_I"/>
</dbReference>
<dbReference type="GO" id="GO:0003677">
    <property type="term" value="F:DNA binding"/>
    <property type="evidence" value="ECO:0007669"/>
    <property type="project" value="UniProtKB-KW"/>
</dbReference>
<evidence type="ECO:0000256" key="5">
    <source>
        <dbReference type="SAM" id="MobiDB-lite"/>
    </source>
</evidence>
<dbReference type="SUPFAM" id="SSF53822">
    <property type="entry name" value="Periplasmic binding protein-like I"/>
    <property type="match status" value="1"/>
</dbReference>
<dbReference type="PROSITE" id="PS50932">
    <property type="entry name" value="HTH_LACI_2"/>
    <property type="match status" value="1"/>
</dbReference>
<keyword evidence="2" id="KW-0805">Transcription regulation</keyword>
<organism evidence="7 8">
    <name type="scientific">Agromyces humatus</name>
    <dbReference type="NCBI Taxonomy" id="279573"/>
    <lineage>
        <taxon>Bacteria</taxon>
        <taxon>Bacillati</taxon>
        <taxon>Actinomycetota</taxon>
        <taxon>Actinomycetes</taxon>
        <taxon>Micrococcales</taxon>
        <taxon>Microbacteriaceae</taxon>
        <taxon>Agromyces</taxon>
    </lineage>
</organism>
<evidence type="ECO:0000256" key="1">
    <source>
        <dbReference type="ARBA" id="ARBA00022491"/>
    </source>
</evidence>
<dbReference type="CDD" id="cd06288">
    <property type="entry name" value="PBP1_sucrose_transcription_regulator"/>
    <property type="match status" value="1"/>
</dbReference>
<dbReference type="SUPFAM" id="SSF47413">
    <property type="entry name" value="lambda repressor-like DNA-binding domains"/>
    <property type="match status" value="1"/>
</dbReference>
<dbReference type="InterPro" id="IPR000843">
    <property type="entry name" value="HTH_LacI"/>
</dbReference>
<proteinExistence type="predicted"/>
<evidence type="ECO:0000256" key="3">
    <source>
        <dbReference type="ARBA" id="ARBA00023125"/>
    </source>
</evidence>
<accession>A0ABP4WTM4</accession>
<keyword evidence="1" id="KW-0678">Repressor</keyword>
<dbReference type="Proteomes" id="UP001500506">
    <property type="component" value="Unassembled WGS sequence"/>
</dbReference>
<dbReference type="PANTHER" id="PTHR30146:SF148">
    <property type="entry name" value="HTH-TYPE TRANSCRIPTIONAL REPRESSOR PURR-RELATED"/>
    <property type="match status" value="1"/>
</dbReference>
<dbReference type="PANTHER" id="PTHR30146">
    <property type="entry name" value="LACI-RELATED TRANSCRIPTIONAL REPRESSOR"/>
    <property type="match status" value="1"/>
</dbReference>
<reference evidence="8" key="1">
    <citation type="journal article" date="2019" name="Int. J. Syst. Evol. Microbiol.">
        <title>The Global Catalogue of Microorganisms (GCM) 10K type strain sequencing project: providing services to taxonomists for standard genome sequencing and annotation.</title>
        <authorList>
            <consortium name="The Broad Institute Genomics Platform"/>
            <consortium name="The Broad Institute Genome Sequencing Center for Infectious Disease"/>
            <person name="Wu L."/>
            <person name="Ma J."/>
        </authorList>
    </citation>
    <scope>NUCLEOTIDE SEQUENCE [LARGE SCALE GENOMIC DNA]</scope>
    <source>
        <strain evidence="8">JCM 14319</strain>
    </source>
</reference>
<feature type="region of interest" description="Disordered" evidence="5">
    <location>
        <begin position="1"/>
        <end position="21"/>
    </location>
</feature>
<evidence type="ECO:0000256" key="4">
    <source>
        <dbReference type="ARBA" id="ARBA00023163"/>
    </source>
</evidence>
<evidence type="ECO:0000313" key="8">
    <source>
        <dbReference type="Proteomes" id="UP001500506"/>
    </source>
</evidence>
<name>A0ABP4WTM4_9MICO</name>
<protein>
    <submittedName>
        <fullName evidence="7">LacI family DNA-binding transcriptional regulator</fullName>
    </submittedName>
</protein>